<proteinExistence type="predicted"/>
<name>A0A4Z0R845_9FIRM</name>
<dbReference type="Proteomes" id="UP000298460">
    <property type="component" value="Unassembled WGS sequence"/>
</dbReference>
<dbReference type="AlphaFoldDB" id="A0A4Z0R845"/>
<sequence>MSKLKIMYDVINTMKEKEVVSGTFKALGMKDQVEIGHFVNEFEKNLTSGETKVKINAEFECQGKKLKHDSQSEFTMKSCSSHNHHGFLKHMNHHNPHEHLGGQTQSDNNCCGIKGKLTKLGFMLNVLNQIKVDEKEDKSVILSLNLTEMPEELAKLFQGKMSEKAMPENHPHHAFMKEFCTLSDHKVGLSLWINKDREVEKIVVTVDGNQIDALKESHVISLKAELILN</sequence>
<reference evidence="1 2" key="1">
    <citation type="submission" date="2019-03" db="EMBL/GenBank/DDBJ databases">
        <title>Draft Genome Sequence of Desulfosporosinus fructosivorans Strain 63.6F, Isolated from Marine Sediment in the Baltic Sea.</title>
        <authorList>
            <person name="Hausmann B."/>
            <person name="Vandieken V."/>
            <person name="Pjevac P."/>
            <person name="Schreck K."/>
            <person name="Herbold C.W."/>
            <person name="Loy A."/>
        </authorList>
    </citation>
    <scope>NUCLEOTIDE SEQUENCE [LARGE SCALE GENOMIC DNA]</scope>
    <source>
        <strain evidence="1 2">63.6F</strain>
    </source>
</reference>
<dbReference type="OrthoDB" id="1898447at2"/>
<accession>A0A4Z0R845</accession>
<dbReference type="EMBL" id="SPQQ01000003">
    <property type="protein sequence ID" value="TGE38585.1"/>
    <property type="molecule type" value="Genomic_DNA"/>
</dbReference>
<evidence type="ECO:0000313" key="1">
    <source>
        <dbReference type="EMBL" id="TGE38585.1"/>
    </source>
</evidence>
<evidence type="ECO:0000313" key="2">
    <source>
        <dbReference type="Proteomes" id="UP000298460"/>
    </source>
</evidence>
<dbReference type="RefSeq" id="WP_135546780.1">
    <property type="nucleotide sequence ID" value="NZ_SPQQ01000003.1"/>
</dbReference>
<organism evidence="1 2">
    <name type="scientific">Desulfosporosinus fructosivorans</name>
    <dbReference type="NCBI Taxonomy" id="2018669"/>
    <lineage>
        <taxon>Bacteria</taxon>
        <taxon>Bacillati</taxon>
        <taxon>Bacillota</taxon>
        <taxon>Clostridia</taxon>
        <taxon>Eubacteriales</taxon>
        <taxon>Desulfitobacteriaceae</taxon>
        <taxon>Desulfosporosinus</taxon>
    </lineage>
</organism>
<comment type="caution">
    <text evidence="1">The sequence shown here is derived from an EMBL/GenBank/DDBJ whole genome shotgun (WGS) entry which is preliminary data.</text>
</comment>
<gene>
    <name evidence="1" type="ORF">E4K67_11730</name>
</gene>
<protein>
    <submittedName>
        <fullName evidence="1">Uncharacterized protein</fullName>
    </submittedName>
</protein>
<keyword evidence="2" id="KW-1185">Reference proteome</keyword>